<name>A0A8K1C9W5_PYTOL</name>
<reference evidence="3" key="1">
    <citation type="submission" date="2019-03" db="EMBL/GenBank/DDBJ databases">
        <title>Long read genome sequence of the mycoparasitic Pythium oligandrum ATCC 38472 isolated from sugarbeet rhizosphere.</title>
        <authorList>
            <person name="Gaulin E."/>
        </authorList>
    </citation>
    <scope>NUCLEOTIDE SEQUENCE</scope>
    <source>
        <strain evidence="3">ATCC 38472_TT</strain>
    </source>
</reference>
<dbReference type="AlphaFoldDB" id="A0A8K1C9W5"/>
<keyword evidence="1" id="KW-0472">Membrane</keyword>
<feature type="transmembrane region" description="Helical" evidence="1">
    <location>
        <begin position="133"/>
        <end position="152"/>
    </location>
</feature>
<dbReference type="InterPro" id="IPR014752">
    <property type="entry name" value="Arrestin-like_C"/>
</dbReference>
<feature type="domain" description="Arrestin-like N-terminal" evidence="2">
    <location>
        <begin position="17"/>
        <end position="110"/>
    </location>
</feature>
<dbReference type="GO" id="GO:0015031">
    <property type="term" value="P:protein transport"/>
    <property type="evidence" value="ECO:0007669"/>
    <property type="project" value="TreeGrafter"/>
</dbReference>
<gene>
    <name evidence="3" type="ORF">Poli38472_010161</name>
</gene>
<accession>A0A8K1C9W5</accession>
<proteinExistence type="predicted"/>
<dbReference type="Pfam" id="PF00339">
    <property type="entry name" value="Arrestin_N"/>
    <property type="match status" value="1"/>
</dbReference>
<dbReference type="InterPro" id="IPR011021">
    <property type="entry name" value="Arrestin-like_N"/>
</dbReference>
<keyword evidence="4" id="KW-1185">Reference proteome</keyword>
<dbReference type="InterPro" id="IPR014756">
    <property type="entry name" value="Ig_E-set"/>
</dbReference>
<dbReference type="EMBL" id="SPLM01000111">
    <property type="protein sequence ID" value="TMW58602.1"/>
    <property type="molecule type" value="Genomic_DNA"/>
</dbReference>
<keyword evidence="1" id="KW-1133">Transmembrane helix</keyword>
<evidence type="ECO:0000259" key="2">
    <source>
        <dbReference type="Pfam" id="PF00339"/>
    </source>
</evidence>
<dbReference type="InterPro" id="IPR050357">
    <property type="entry name" value="Arrestin_domain-protein"/>
</dbReference>
<comment type="caution">
    <text evidence="3">The sequence shown here is derived from an EMBL/GenBank/DDBJ whole genome shotgun (WGS) entry which is preliminary data.</text>
</comment>
<organism evidence="3 4">
    <name type="scientific">Pythium oligandrum</name>
    <name type="common">Mycoparasitic fungus</name>
    <dbReference type="NCBI Taxonomy" id="41045"/>
    <lineage>
        <taxon>Eukaryota</taxon>
        <taxon>Sar</taxon>
        <taxon>Stramenopiles</taxon>
        <taxon>Oomycota</taxon>
        <taxon>Peronosporomycetes</taxon>
        <taxon>Pythiales</taxon>
        <taxon>Pythiaceae</taxon>
        <taxon>Pythium</taxon>
    </lineage>
</organism>
<keyword evidence="1" id="KW-0812">Transmembrane</keyword>
<dbReference type="Proteomes" id="UP000794436">
    <property type="component" value="Unassembled WGS sequence"/>
</dbReference>
<dbReference type="PANTHER" id="PTHR11188:SF17">
    <property type="entry name" value="FI21816P1"/>
    <property type="match status" value="1"/>
</dbReference>
<evidence type="ECO:0000313" key="4">
    <source>
        <dbReference type="Proteomes" id="UP000794436"/>
    </source>
</evidence>
<dbReference type="SUPFAM" id="SSF81296">
    <property type="entry name" value="E set domains"/>
    <property type="match status" value="1"/>
</dbReference>
<dbReference type="PANTHER" id="PTHR11188">
    <property type="entry name" value="ARRESTIN DOMAIN CONTAINING PROTEIN"/>
    <property type="match status" value="1"/>
</dbReference>
<protein>
    <recommendedName>
        <fullName evidence="2">Arrestin-like N-terminal domain-containing protein</fullName>
    </recommendedName>
</protein>
<dbReference type="OrthoDB" id="7785529at2759"/>
<evidence type="ECO:0000256" key="1">
    <source>
        <dbReference type="SAM" id="Phobius"/>
    </source>
</evidence>
<dbReference type="Gene3D" id="2.60.40.640">
    <property type="match status" value="2"/>
</dbReference>
<evidence type="ECO:0000313" key="3">
    <source>
        <dbReference type="EMBL" id="TMW58602.1"/>
    </source>
</evidence>
<dbReference type="GO" id="GO:0005737">
    <property type="term" value="C:cytoplasm"/>
    <property type="evidence" value="ECO:0007669"/>
    <property type="project" value="TreeGrafter"/>
</dbReference>
<sequence>MRLFRAPGSVRVSLESPKGLCPGDMLVGSVEITNTKKIKARELLLHISASALSITMRPKSELPQSKMYLHRHFDVARISIFEPSTETSTVVLPPGQHVFPFSYRLPDLSLPVVCYSKRPEAPLIRMTIVYPDLWVHFQMILVVSLLSAIIRWRGRAMDLFSRSAALNVHVKYRKLYAGDILVGRVKVTVRRTIRARELCVAFTGEEGLQWVVSSTRLTDKHYNHRLYHSR</sequence>